<gene>
    <name evidence="1" type="ORF">BLA29_007516</name>
</gene>
<name>A0A1Y3BF56_EURMA</name>
<proteinExistence type="predicted"/>
<sequence>MIMVIKYQLFACPKPSDIMTITDNHFISINEMLKNKQDHDAVDDEKDKLPSSSNNIVEIVNVVRNQFLFHYQDYDLLRFQQVRYSLLNVLKDIRTRVSIFLREGTQTNDGMFVIPYQDVHVECECQIPGVVRYFRGSYNEITRTEHFDVGGNYVINESRTQLGLNIKEIEPKQDVREEKPNDTAAIDNRKEMDLLAKLICKTPQDDRRESLVELKFDFLSNDIDNKDRATSERISNDNSIQVIDTGDHNNEQLIKIINDLEECSLITDEQNAKAKPTNHQTGDDDIDLLELMDS</sequence>
<dbReference type="OrthoDB" id="2157380at2759"/>
<dbReference type="PANTHER" id="PTHR21439:SF0">
    <property type="entry name" value="PROTEIN OSCP1"/>
    <property type="match status" value="1"/>
</dbReference>
<evidence type="ECO:0000313" key="2">
    <source>
        <dbReference type="Proteomes" id="UP000194236"/>
    </source>
</evidence>
<dbReference type="Proteomes" id="UP000194236">
    <property type="component" value="Unassembled WGS sequence"/>
</dbReference>
<dbReference type="PANTHER" id="PTHR21439">
    <property type="entry name" value="OXIDORED-NITRO DOMAIN-CONTAINING PROTEIN"/>
    <property type="match status" value="1"/>
</dbReference>
<organism evidence="1 2">
    <name type="scientific">Euroglyphus maynei</name>
    <name type="common">Mayne's house dust mite</name>
    <dbReference type="NCBI Taxonomy" id="6958"/>
    <lineage>
        <taxon>Eukaryota</taxon>
        <taxon>Metazoa</taxon>
        <taxon>Ecdysozoa</taxon>
        <taxon>Arthropoda</taxon>
        <taxon>Chelicerata</taxon>
        <taxon>Arachnida</taxon>
        <taxon>Acari</taxon>
        <taxon>Acariformes</taxon>
        <taxon>Sarcoptiformes</taxon>
        <taxon>Astigmata</taxon>
        <taxon>Psoroptidia</taxon>
        <taxon>Analgoidea</taxon>
        <taxon>Pyroglyphidae</taxon>
        <taxon>Pyroglyphinae</taxon>
        <taxon>Euroglyphus</taxon>
    </lineage>
</organism>
<dbReference type="GO" id="GO:0005886">
    <property type="term" value="C:plasma membrane"/>
    <property type="evidence" value="ECO:0007669"/>
    <property type="project" value="TreeGrafter"/>
</dbReference>
<comment type="caution">
    <text evidence="1">The sequence shown here is derived from an EMBL/GenBank/DDBJ whole genome shotgun (WGS) entry which is preliminary data.</text>
</comment>
<dbReference type="GO" id="GO:0005737">
    <property type="term" value="C:cytoplasm"/>
    <property type="evidence" value="ECO:0007669"/>
    <property type="project" value="TreeGrafter"/>
</dbReference>
<evidence type="ECO:0000313" key="1">
    <source>
        <dbReference type="EMBL" id="OTF78664.1"/>
    </source>
</evidence>
<dbReference type="AlphaFoldDB" id="A0A1Y3BF56"/>
<dbReference type="Pfam" id="PF10188">
    <property type="entry name" value="Oscp1"/>
    <property type="match status" value="1"/>
</dbReference>
<accession>A0A1Y3BF56</accession>
<reference evidence="1 2" key="1">
    <citation type="submission" date="2017-03" db="EMBL/GenBank/DDBJ databases">
        <title>Genome Survey of Euroglyphus maynei.</title>
        <authorList>
            <person name="Arlian L.G."/>
            <person name="Morgan M.S."/>
            <person name="Rider S.D."/>
        </authorList>
    </citation>
    <scope>NUCLEOTIDE SEQUENCE [LARGE SCALE GENOMIC DNA]</scope>
    <source>
        <strain evidence="1">Arlian Lab</strain>
        <tissue evidence="1">Whole body</tissue>
    </source>
</reference>
<dbReference type="InterPro" id="IPR019332">
    <property type="entry name" value="OSCP1"/>
</dbReference>
<keyword evidence="2" id="KW-1185">Reference proteome</keyword>
<protein>
    <submittedName>
        <fullName evidence="1">Uncharacterized protein</fullName>
    </submittedName>
</protein>
<dbReference type="EMBL" id="MUJZ01026851">
    <property type="protein sequence ID" value="OTF78664.1"/>
    <property type="molecule type" value="Genomic_DNA"/>
</dbReference>